<feature type="transmembrane region" description="Helical" evidence="2">
    <location>
        <begin position="97"/>
        <end position="118"/>
    </location>
</feature>
<organism evidence="3 4">
    <name type="scientific">Arsenicicoccus bolidensis</name>
    <dbReference type="NCBI Taxonomy" id="229480"/>
    <lineage>
        <taxon>Bacteria</taxon>
        <taxon>Bacillati</taxon>
        <taxon>Actinomycetota</taxon>
        <taxon>Actinomycetes</taxon>
        <taxon>Micrococcales</taxon>
        <taxon>Intrasporangiaceae</taxon>
        <taxon>Arsenicicoccus</taxon>
    </lineage>
</organism>
<feature type="transmembrane region" description="Helical" evidence="2">
    <location>
        <begin position="276"/>
        <end position="298"/>
    </location>
</feature>
<evidence type="ECO:0000256" key="2">
    <source>
        <dbReference type="SAM" id="Phobius"/>
    </source>
</evidence>
<keyword evidence="2" id="KW-1133">Transmembrane helix</keyword>
<proteinExistence type="predicted"/>
<dbReference type="EMBL" id="JAKRCV010000052">
    <property type="protein sequence ID" value="MCG7322966.1"/>
    <property type="molecule type" value="Genomic_DNA"/>
</dbReference>
<gene>
    <name evidence="3" type="ORF">MHL29_13865</name>
</gene>
<sequence>MTPSTARTSRTDRTDGTDGTDGTERGGEQRRSDGARRAKPLRWRVELGRQIGRRRTAWGFGLLLALPLILVGAFSLGDDGSGGGRFVDLAREGGANFAVFCLFASSDFLLVILAALFAGDAVPSEASWSSLRYLLVAPVSRARLLTSKLVVALGSTVLAAFLLPAWALLVGGVAYGWTSYSSPVGTSLEWAEFLPRLALAAAVVAINLVQVIGIALLIGTLNDAPLGAVGGAVLVTIVASILDTIEQLGDLRHALPMHYSRAWVRALSPDIGWTDIQLSALWSLIYGLVTIALAYWWFRRKDILS</sequence>
<keyword evidence="4" id="KW-1185">Reference proteome</keyword>
<accession>A0ABS9Q509</accession>
<reference evidence="3 4" key="1">
    <citation type="submission" date="2022-02" db="EMBL/GenBank/DDBJ databases">
        <title>Uncovering new skin microbiome diversity through culturing and metagenomics.</title>
        <authorList>
            <person name="Conlan S."/>
            <person name="Deming C."/>
            <person name="Nisc Comparative Sequencing Program N."/>
            <person name="Segre J.A."/>
        </authorList>
    </citation>
    <scope>NUCLEOTIDE SEQUENCE [LARGE SCALE GENOMIC DNA]</scope>
    <source>
        <strain evidence="3 4">ACRQZ</strain>
    </source>
</reference>
<feature type="compositionally biased region" description="Basic and acidic residues" evidence="1">
    <location>
        <begin position="9"/>
        <end position="36"/>
    </location>
</feature>
<evidence type="ECO:0000313" key="3">
    <source>
        <dbReference type="EMBL" id="MCG7322966.1"/>
    </source>
</evidence>
<dbReference type="PANTHER" id="PTHR37305">
    <property type="entry name" value="INTEGRAL MEMBRANE PROTEIN-RELATED"/>
    <property type="match status" value="1"/>
</dbReference>
<evidence type="ECO:0000313" key="4">
    <source>
        <dbReference type="Proteomes" id="UP001521931"/>
    </source>
</evidence>
<keyword evidence="2" id="KW-0812">Transmembrane</keyword>
<protein>
    <submittedName>
        <fullName evidence="3">ABC transporter permease</fullName>
    </submittedName>
</protein>
<dbReference type="Pfam" id="PF12730">
    <property type="entry name" value="ABC2_membrane_4"/>
    <property type="match status" value="1"/>
</dbReference>
<feature type="transmembrane region" description="Helical" evidence="2">
    <location>
        <begin position="197"/>
        <end position="218"/>
    </location>
</feature>
<dbReference type="RefSeq" id="WP_239265422.1">
    <property type="nucleotide sequence ID" value="NZ_JAKRCV010000052.1"/>
</dbReference>
<evidence type="ECO:0000256" key="1">
    <source>
        <dbReference type="SAM" id="MobiDB-lite"/>
    </source>
</evidence>
<dbReference type="PANTHER" id="PTHR37305:SF1">
    <property type="entry name" value="MEMBRANE PROTEIN"/>
    <property type="match status" value="1"/>
</dbReference>
<feature type="transmembrane region" description="Helical" evidence="2">
    <location>
        <begin position="57"/>
        <end position="77"/>
    </location>
</feature>
<keyword evidence="2" id="KW-0472">Membrane</keyword>
<feature type="transmembrane region" description="Helical" evidence="2">
    <location>
        <begin position="149"/>
        <end position="177"/>
    </location>
</feature>
<dbReference type="Proteomes" id="UP001521931">
    <property type="component" value="Unassembled WGS sequence"/>
</dbReference>
<comment type="caution">
    <text evidence="3">The sequence shown here is derived from an EMBL/GenBank/DDBJ whole genome shotgun (WGS) entry which is preliminary data.</text>
</comment>
<name>A0ABS9Q509_9MICO</name>
<feature type="transmembrane region" description="Helical" evidence="2">
    <location>
        <begin position="225"/>
        <end position="242"/>
    </location>
</feature>
<feature type="region of interest" description="Disordered" evidence="1">
    <location>
        <begin position="1"/>
        <end position="37"/>
    </location>
</feature>